<proteinExistence type="predicted"/>
<accession>A0A443QGD2</accession>
<dbReference type="InterPro" id="IPR044924">
    <property type="entry name" value="HAD-SF_hydro_IA_REG-2-like_cap"/>
</dbReference>
<dbReference type="AlphaFoldDB" id="A0A443QGD2"/>
<protein>
    <submittedName>
        <fullName evidence="1">Rhythmically expressed gene 2 protein-like protein</fullName>
    </submittedName>
</protein>
<dbReference type="OrthoDB" id="444127at2759"/>
<dbReference type="Gene3D" id="1.10.150.720">
    <property type="entry name" value="Haloacid dehalogenase-like hydrolase"/>
    <property type="match status" value="1"/>
</dbReference>
<dbReference type="NCBIfam" id="TIGR02252">
    <property type="entry name" value="DREG-2"/>
    <property type="match status" value="1"/>
</dbReference>
<dbReference type="PRINTS" id="PR00413">
    <property type="entry name" value="HADHALOGNASE"/>
</dbReference>
<dbReference type="SFLD" id="SFLDS00003">
    <property type="entry name" value="Haloacid_Dehalogenase"/>
    <property type="match status" value="1"/>
</dbReference>
<dbReference type="STRING" id="1965070.A0A443QGD2"/>
<organism evidence="1 2">
    <name type="scientific">Dinothrombium tinctorium</name>
    <dbReference type="NCBI Taxonomy" id="1965070"/>
    <lineage>
        <taxon>Eukaryota</taxon>
        <taxon>Metazoa</taxon>
        <taxon>Ecdysozoa</taxon>
        <taxon>Arthropoda</taxon>
        <taxon>Chelicerata</taxon>
        <taxon>Arachnida</taxon>
        <taxon>Acari</taxon>
        <taxon>Acariformes</taxon>
        <taxon>Trombidiformes</taxon>
        <taxon>Prostigmata</taxon>
        <taxon>Anystina</taxon>
        <taxon>Parasitengona</taxon>
        <taxon>Trombidioidea</taxon>
        <taxon>Trombidiidae</taxon>
        <taxon>Dinothrombium</taxon>
    </lineage>
</organism>
<evidence type="ECO:0000313" key="2">
    <source>
        <dbReference type="Proteomes" id="UP000285301"/>
    </source>
</evidence>
<dbReference type="Pfam" id="PF00702">
    <property type="entry name" value="Hydrolase"/>
    <property type="match status" value="1"/>
</dbReference>
<dbReference type="SFLD" id="SFLDG01129">
    <property type="entry name" value="C1.5:_HAD__Beta-PGM__Phosphata"/>
    <property type="match status" value="1"/>
</dbReference>
<dbReference type="InterPro" id="IPR023214">
    <property type="entry name" value="HAD_sf"/>
</dbReference>
<name>A0A443QGD2_9ACAR</name>
<dbReference type="NCBIfam" id="TIGR01549">
    <property type="entry name" value="HAD-SF-IA-v1"/>
    <property type="match status" value="1"/>
</dbReference>
<dbReference type="PANTHER" id="PTHR46191">
    <property type="match status" value="1"/>
</dbReference>
<dbReference type="EMBL" id="NCKU01008179">
    <property type="protein sequence ID" value="RWS02082.1"/>
    <property type="molecule type" value="Genomic_DNA"/>
</dbReference>
<dbReference type="InterPro" id="IPR006439">
    <property type="entry name" value="HAD-SF_hydro_IA"/>
</dbReference>
<dbReference type="GO" id="GO:0005634">
    <property type="term" value="C:nucleus"/>
    <property type="evidence" value="ECO:0007669"/>
    <property type="project" value="TreeGrafter"/>
</dbReference>
<dbReference type="InterPro" id="IPR051828">
    <property type="entry name" value="HAD-like_hydrolase_domain"/>
</dbReference>
<dbReference type="Gene3D" id="3.40.50.1000">
    <property type="entry name" value="HAD superfamily/HAD-like"/>
    <property type="match status" value="1"/>
</dbReference>
<dbReference type="PANTHER" id="PTHR46191:SF2">
    <property type="entry name" value="HALOACID DEHALOGENASE-LIKE HYDROLASE DOMAIN-CONTAINING PROTEIN 3"/>
    <property type="match status" value="1"/>
</dbReference>
<dbReference type="InterPro" id="IPR011949">
    <property type="entry name" value="HAD-SF_hydro_IA_REG-2-like"/>
</dbReference>
<reference evidence="1 2" key="1">
    <citation type="journal article" date="2018" name="Gigascience">
        <title>Genomes of trombidid mites reveal novel predicted allergens and laterally-transferred genes associated with secondary metabolism.</title>
        <authorList>
            <person name="Dong X."/>
            <person name="Chaisiri K."/>
            <person name="Xia D."/>
            <person name="Armstrong S.D."/>
            <person name="Fang Y."/>
            <person name="Donnelly M.J."/>
            <person name="Kadowaki T."/>
            <person name="McGarry J.W."/>
            <person name="Darby A.C."/>
            <person name="Makepeace B.L."/>
        </authorList>
    </citation>
    <scope>NUCLEOTIDE SEQUENCE [LARGE SCALE GENOMIC DNA]</scope>
    <source>
        <strain evidence="1">UoL-WK</strain>
    </source>
</reference>
<sequence length="263" mass="29927">MRLSLILLSRIKLITFDATNTLLRFKNTVGHEYAKVASLYDVTVDTSTEKRLTNAFKQQFKTLKLEHPNFGVNTGLTTVDWWSHLVKLTFRNAGFTNISDTKLTRISSHLFKVFATAECWSLARGVLSSVRHFHLKHPSIKLGVISNTDDRLVSILYELGIGHYFDFILISAVVKCEKPDAEMFNLALKEAGIENGEQALHVGDSYNDDYLGAKKCGWNALLLVKDKRLFLQSNKSDYNIKNDEIIESLEEIIDHKILYNSNK</sequence>
<dbReference type="Proteomes" id="UP000285301">
    <property type="component" value="Unassembled WGS sequence"/>
</dbReference>
<comment type="caution">
    <text evidence="1">The sequence shown here is derived from an EMBL/GenBank/DDBJ whole genome shotgun (WGS) entry which is preliminary data.</text>
</comment>
<keyword evidence="2" id="KW-1185">Reference proteome</keyword>
<dbReference type="SUPFAM" id="SSF56784">
    <property type="entry name" value="HAD-like"/>
    <property type="match status" value="1"/>
</dbReference>
<dbReference type="InterPro" id="IPR036412">
    <property type="entry name" value="HAD-like_sf"/>
</dbReference>
<evidence type="ECO:0000313" key="1">
    <source>
        <dbReference type="EMBL" id="RWS02082.1"/>
    </source>
</evidence>
<gene>
    <name evidence="1" type="ORF">B4U79_01326</name>
</gene>